<evidence type="ECO:0000313" key="8">
    <source>
        <dbReference type="EMBL" id="GAX04979.1"/>
    </source>
</evidence>
<dbReference type="EMBL" id="BCMI01000002">
    <property type="protein sequence ID" value="GAX04979.1"/>
    <property type="molecule type" value="Genomic_DNA"/>
</dbReference>
<dbReference type="PANTHER" id="PTHR33545:SF4">
    <property type="entry name" value="UPF0750 MEMBRANE PROTEIN YXKD"/>
    <property type="match status" value="1"/>
</dbReference>
<dbReference type="Gene3D" id="3.30.70.120">
    <property type="match status" value="1"/>
</dbReference>
<sequence length="283" mass="31055">MVEESFQLKSVIKNGIQIIMGAMVYALAINYFLIPNRIGEGGVTGLTALGFYTLRIPPALTNFVLNGILILVGFKFLKRETVFYSLWAVLWISIFLRVPVFLPFHTSQTIIAAITGGTLMGISMGLIFRAKGTIAGSTILAKIVNRYLGIRNGSAMLFFDLTVAIPSGFVIGFQNMLLTVLELYISAVVLNKYLDAFGAKRSVLVLSKKNQAIGEALSDNLGQGVTMLKATGFYSQQDMDALFYVCSNRDWTAVMPIIMSVDPEALVVTDQIRSVRGFRLPDL</sequence>
<dbReference type="OrthoDB" id="1758221at2"/>
<dbReference type="InterPro" id="IPR051461">
    <property type="entry name" value="UPF0750_membrane"/>
</dbReference>
<reference evidence="8 9" key="1">
    <citation type="submission" date="2015-11" db="EMBL/GenBank/DDBJ databases">
        <title>Draft genome sequences of new species of the genus Lactobacillus isolated from orchardgrass silage.</title>
        <authorList>
            <person name="Tohno M."/>
            <person name="Tanizawa Y."/>
            <person name="Arita M."/>
        </authorList>
    </citation>
    <scope>NUCLEOTIDE SEQUENCE [LARGE SCALE GENOMIC DNA]</scope>
    <source>
        <strain evidence="8 9">IWT25</strain>
    </source>
</reference>
<keyword evidence="2" id="KW-1003">Cell membrane</keyword>
<protein>
    <recommendedName>
        <fullName evidence="7">DUF2179 domain-containing protein</fullName>
    </recommendedName>
</protein>
<evidence type="ECO:0000256" key="2">
    <source>
        <dbReference type="ARBA" id="ARBA00022475"/>
    </source>
</evidence>
<feature type="transmembrane region" description="Helical" evidence="6">
    <location>
        <begin position="12"/>
        <end position="34"/>
    </location>
</feature>
<evidence type="ECO:0000256" key="3">
    <source>
        <dbReference type="ARBA" id="ARBA00022692"/>
    </source>
</evidence>
<organism evidence="8 9">
    <name type="scientific">Secundilactobacillus pentosiphilus</name>
    <dbReference type="NCBI Taxonomy" id="1714682"/>
    <lineage>
        <taxon>Bacteria</taxon>
        <taxon>Bacillati</taxon>
        <taxon>Bacillota</taxon>
        <taxon>Bacilli</taxon>
        <taxon>Lactobacillales</taxon>
        <taxon>Lactobacillaceae</taxon>
        <taxon>Secundilactobacillus</taxon>
    </lineage>
</organism>
<dbReference type="Pfam" id="PF02588">
    <property type="entry name" value="YitT_membrane"/>
    <property type="match status" value="1"/>
</dbReference>
<dbReference type="InterPro" id="IPR019264">
    <property type="entry name" value="DUF2179"/>
</dbReference>
<feature type="transmembrane region" description="Helical" evidence="6">
    <location>
        <begin position="54"/>
        <end position="74"/>
    </location>
</feature>
<dbReference type="PANTHER" id="PTHR33545">
    <property type="entry name" value="UPF0750 MEMBRANE PROTEIN YITT-RELATED"/>
    <property type="match status" value="1"/>
</dbReference>
<dbReference type="RefSeq" id="WP_089120392.1">
    <property type="nucleotide sequence ID" value="NZ_BCMI01000002.1"/>
</dbReference>
<keyword evidence="4 6" id="KW-1133">Transmembrane helix</keyword>
<accession>A0A1Z5ITB9</accession>
<keyword evidence="5 6" id="KW-0472">Membrane</keyword>
<keyword evidence="3 6" id="KW-0812">Transmembrane</keyword>
<feature type="transmembrane region" description="Helical" evidence="6">
    <location>
        <begin position="81"/>
        <end position="104"/>
    </location>
</feature>
<dbReference type="Pfam" id="PF10035">
    <property type="entry name" value="DUF2179"/>
    <property type="match status" value="1"/>
</dbReference>
<dbReference type="PIRSF" id="PIRSF006483">
    <property type="entry name" value="Membrane_protein_YitT"/>
    <property type="match status" value="1"/>
</dbReference>
<dbReference type="Proteomes" id="UP000198414">
    <property type="component" value="Unassembled WGS sequence"/>
</dbReference>
<evidence type="ECO:0000256" key="5">
    <source>
        <dbReference type="ARBA" id="ARBA00023136"/>
    </source>
</evidence>
<dbReference type="InterPro" id="IPR015867">
    <property type="entry name" value="N-reg_PII/ATP_PRibTrfase_C"/>
</dbReference>
<dbReference type="AlphaFoldDB" id="A0A1Z5ITB9"/>
<dbReference type="GO" id="GO:0005886">
    <property type="term" value="C:plasma membrane"/>
    <property type="evidence" value="ECO:0007669"/>
    <property type="project" value="UniProtKB-SubCell"/>
</dbReference>
<proteinExistence type="predicted"/>
<evidence type="ECO:0000256" key="4">
    <source>
        <dbReference type="ARBA" id="ARBA00022989"/>
    </source>
</evidence>
<feature type="transmembrane region" description="Helical" evidence="6">
    <location>
        <begin position="110"/>
        <end position="128"/>
    </location>
</feature>
<evidence type="ECO:0000256" key="1">
    <source>
        <dbReference type="ARBA" id="ARBA00004651"/>
    </source>
</evidence>
<gene>
    <name evidence="8" type="ORF">IWT25_00281</name>
</gene>
<feature type="transmembrane region" description="Helical" evidence="6">
    <location>
        <begin position="149"/>
        <end position="170"/>
    </location>
</feature>
<evidence type="ECO:0000313" key="9">
    <source>
        <dbReference type="Proteomes" id="UP000198414"/>
    </source>
</evidence>
<name>A0A1Z5ITB9_9LACO</name>
<evidence type="ECO:0000256" key="6">
    <source>
        <dbReference type="SAM" id="Phobius"/>
    </source>
</evidence>
<comment type="subcellular location">
    <subcellularLocation>
        <location evidence="1">Cell membrane</location>
        <topology evidence="1">Multi-pass membrane protein</topology>
    </subcellularLocation>
</comment>
<comment type="caution">
    <text evidence="8">The sequence shown here is derived from an EMBL/GenBank/DDBJ whole genome shotgun (WGS) entry which is preliminary data.</text>
</comment>
<feature type="domain" description="DUF2179" evidence="7">
    <location>
        <begin position="224"/>
        <end position="277"/>
    </location>
</feature>
<evidence type="ECO:0000259" key="7">
    <source>
        <dbReference type="Pfam" id="PF10035"/>
    </source>
</evidence>
<dbReference type="InterPro" id="IPR003740">
    <property type="entry name" value="YitT"/>
</dbReference>